<feature type="transmembrane region" description="Helical" evidence="1">
    <location>
        <begin position="97"/>
        <end position="114"/>
    </location>
</feature>
<keyword evidence="1" id="KW-0472">Membrane</keyword>
<protein>
    <submittedName>
        <fullName evidence="2">ZIP family zinc transporter</fullName>
    </submittedName>
</protein>
<comment type="caution">
    <text evidence="2">The sequence shown here is derived from an EMBL/GenBank/DDBJ whole genome shotgun (WGS) entry which is preliminary data.</text>
</comment>
<organism evidence="2 3">
    <name type="scientific">Diaminobutyricimonas aerilata</name>
    <dbReference type="NCBI Taxonomy" id="1162967"/>
    <lineage>
        <taxon>Bacteria</taxon>
        <taxon>Bacillati</taxon>
        <taxon>Actinomycetota</taxon>
        <taxon>Actinomycetes</taxon>
        <taxon>Micrococcales</taxon>
        <taxon>Microbacteriaceae</taxon>
        <taxon>Diaminobutyricimonas</taxon>
    </lineage>
</organism>
<evidence type="ECO:0000313" key="2">
    <source>
        <dbReference type="EMBL" id="PJJ72610.1"/>
    </source>
</evidence>
<dbReference type="Proteomes" id="UP000228758">
    <property type="component" value="Unassembled WGS sequence"/>
</dbReference>
<evidence type="ECO:0000256" key="1">
    <source>
        <dbReference type="SAM" id="Phobius"/>
    </source>
</evidence>
<feature type="transmembrane region" description="Helical" evidence="1">
    <location>
        <begin position="195"/>
        <end position="213"/>
    </location>
</feature>
<keyword evidence="3" id="KW-1185">Reference proteome</keyword>
<proteinExistence type="predicted"/>
<feature type="transmembrane region" description="Helical" evidence="1">
    <location>
        <begin position="165"/>
        <end position="189"/>
    </location>
</feature>
<reference evidence="2 3" key="1">
    <citation type="submission" date="2017-11" db="EMBL/GenBank/DDBJ databases">
        <title>Genomic Encyclopedia of Archaeal and Bacterial Type Strains, Phase II (KMG-II): From Individual Species to Whole Genera.</title>
        <authorList>
            <person name="Goeker M."/>
        </authorList>
    </citation>
    <scope>NUCLEOTIDE SEQUENCE [LARGE SCALE GENOMIC DNA]</scope>
    <source>
        <strain evidence="2 3">DSM 27393</strain>
    </source>
</reference>
<dbReference type="AlphaFoldDB" id="A0A2M9CL44"/>
<feature type="transmembrane region" description="Helical" evidence="1">
    <location>
        <begin position="61"/>
        <end position="85"/>
    </location>
</feature>
<feature type="transmembrane region" description="Helical" evidence="1">
    <location>
        <begin position="6"/>
        <end position="28"/>
    </location>
</feature>
<dbReference type="RefSeq" id="WP_100364781.1">
    <property type="nucleotide sequence ID" value="NZ_PGFF01000001.1"/>
</dbReference>
<feature type="transmembrane region" description="Helical" evidence="1">
    <location>
        <begin position="35"/>
        <end position="55"/>
    </location>
</feature>
<keyword evidence="1" id="KW-1133">Transmembrane helix</keyword>
<feature type="transmembrane region" description="Helical" evidence="1">
    <location>
        <begin position="225"/>
        <end position="242"/>
    </location>
</feature>
<dbReference type="OrthoDB" id="1145132at2"/>
<gene>
    <name evidence="2" type="ORF">CLV46_2183</name>
</gene>
<feature type="transmembrane region" description="Helical" evidence="1">
    <location>
        <begin position="120"/>
        <end position="144"/>
    </location>
</feature>
<keyword evidence="1" id="KW-0812">Transmembrane</keyword>
<accession>A0A2M9CL44</accession>
<name>A0A2M9CL44_9MICO</name>
<dbReference type="EMBL" id="PGFF01000001">
    <property type="protein sequence ID" value="PJJ72610.1"/>
    <property type="molecule type" value="Genomic_DNA"/>
</dbReference>
<sequence>MPEWVVAGAGGLVAAATLLVGALVAWFLRVPATVIAAIMAFGAGVLIATLAYSLVEEANDSGGLVATGAGFLAGATLYTVADWLVSRRGASSRHRSAGGNAGSSGTALAIGALIDGVPESVALGLTVAGGGSLSLPVLVAIAISNVPEGLSSTAGLKADGRSAKYVFGMWGGIAAASGLAALVGFLLLASAPAPAIAFVETVAAGGILAMVANTMIPEAFQRDRVLTGIITALGFLTAFVLHEMGG</sequence>
<evidence type="ECO:0000313" key="3">
    <source>
        <dbReference type="Proteomes" id="UP000228758"/>
    </source>
</evidence>